<reference evidence="1 2" key="1">
    <citation type="submission" date="2018-11" db="EMBL/GenBank/DDBJ databases">
        <authorList>
            <consortium name="Pathogen Informatics"/>
        </authorList>
    </citation>
    <scope>NUCLEOTIDE SEQUENCE [LARGE SCALE GENOMIC DNA]</scope>
</reference>
<evidence type="ECO:0000313" key="2">
    <source>
        <dbReference type="Proteomes" id="UP000050761"/>
    </source>
</evidence>
<dbReference type="EMBL" id="UZAH01038776">
    <property type="protein sequence ID" value="VDP54480.1"/>
    <property type="molecule type" value="Genomic_DNA"/>
</dbReference>
<organism evidence="2 3">
    <name type="scientific">Heligmosomoides polygyrus</name>
    <name type="common">Parasitic roundworm</name>
    <dbReference type="NCBI Taxonomy" id="6339"/>
    <lineage>
        <taxon>Eukaryota</taxon>
        <taxon>Metazoa</taxon>
        <taxon>Ecdysozoa</taxon>
        <taxon>Nematoda</taxon>
        <taxon>Chromadorea</taxon>
        <taxon>Rhabditida</taxon>
        <taxon>Rhabditina</taxon>
        <taxon>Rhabditomorpha</taxon>
        <taxon>Strongyloidea</taxon>
        <taxon>Heligmosomidae</taxon>
        <taxon>Heligmosomoides</taxon>
    </lineage>
</organism>
<protein>
    <submittedName>
        <fullName evidence="3">Lipoprotein</fullName>
    </submittedName>
</protein>
<evidence type="ECO:0000313" key="3">
    <source>
        <dbReference type="WBParaSite" id="HPBE_0002589001-mRNA-1"/>
    </source>
</evidence>
<reference evidence="3" key="2">
    <citation type="submission" date="2019-09" db="UniProtKB">
        <authorList>
            <consortium name="WormBaseParasite"/>
        </authorList>
    </citation>
    <scope>IDENTIFICATION</scope>
</reference>
<accession>A0A3P8EIN3</accession>
<dbReference type="Proteomes" id="UP000050761">
    <property type="component" value="Unassembled WGS sequence"/>
</dbReference>
<sequence>MRLHAVDTSGGNAELQDDSMVEKFTIREEQYNQREGECQQHGFNRVDSTFPLGQDPERFVLGEANQ</sequence>
<gene>
    <name evidence="1" type="ORF">HPBE_LOCUS25889</name>
</gene>
<dbReference type="AlphaFoldDB" id="A0A183GT70"/>
<proteinExistence type="predicted"/>
<dbReference type="OrthoDB" id="5295208at2759"/>
<name>A0A183GT70_HELPZ</name>
<dbReference type="WBParaSite" id="HPBE_0002589001-mRNA-1">
    <property type="protein sequence ID" value="HPBE_0002589001-mRNA-1"/>
    <property type="gene ID" value="HPBE_0002589001"/>
</dbReference>
<accession>A0A183GT70</accession>
<keyword evidence="2" id="KW-1185">Reference proteome</keyword>
<evidence type="ECO:0000313" key="1">
    <source>
        <dbReference type="EMBL" id="VDP54480.1"/>
    </source>
</evidence>